<name>A0A1H0CB40_ALLAB</name>
<protein>
    <recommendedName>
        <fullName evidence="4">DUF2637 domain-containing protein</fullName>
    </recommendedName>
</protein>
<dbReference type="Proteomes" id="UP000183376">
    <property type="component" value="Chromosome I"/>
</dbReference>
<dbReference type="eggNOG" id="COG3170">
    <property type="taxonomic scope" value="Bacteria"/>
</dbReference>
<evidence type="ECO:0000256" key="1">
    <source>
        <dbReference type="SAM" id="Phobius"/>
    </source>
</evidence>
<evidence type="ECO:0000313" key="3">
    <source>
        <dbReference type="Proteomes" id="UP000183376"/>
    </source>
</evidence>
<evidence type="ECO:0008006" key="4">
    <source>
        <dbReference type="Google" id="ProtNLM"/>
    </source>
</evidence>
<dbReference type="RefSeq" id="WP_030426356.1">
    <property type="nucleotide sequence ID" value="NZ_JOEF01000001.1"/>
</dbReference>
<dbReference type="EMBL" id="LT629701">
    <property type="protein sequence ID" value="SDN55098.1"/>
    <property type="molecule type" value="Genomic_DNA"/>
</dbReference>
<dbReference type="AlphaFoldDB" id="A0A1H0CB40"/>
<evidence type="ECO:0000313" key="2">
    <source>
        <dbReference type="EMBL" id="SDN55098.1"/>
    </source>
</evidence>
<keyword evidence="1" id="KW-0472">Membrane</keyword>
<keyword evidence="1" id="KW-0812">Transmembrane</keyword>
<feature type="transmembrane region" description="Helical" evidence="1">
    <location>
        <begin position="55"/>
        <end position="75"/>
    </location>
</feature>
<feature type="transmembrane region" description="Helical" evidence="1">
    <location>
        <begin position="154"/>
        <end position="175"/>
    </location>
</feature>
<gene>
    <name evidence="2" type="ORF">SAMN04489726_7124</name>
</gene>
<proteinExistence type="predicted"/>
<accession>A0A1H0CB40</accession>
<keyword evidence="1" id="KW-1133">Transmembrane helix</keyword>
<organism evidence="2 3">
    <name type="scientific">Allokutzneria albata</name>
    <name type="common">Kibdelosporangium albatum</name>
    <dbReference type="NCBI Taxonomy" id="211114"/>
    <lineage>
        <taxon>Bacteria</taxon>
        <taxon>Bacillati</taxon>
        <taxon>Actinomycetota</taxon>
        <taxon>Actinomycetes</taxon>
        <taxon>Pseudonocardiales</taxon>
        <taxon>Pseudonocardiaceae</taxon>
        <taxon>Allokutzneria</taxon>
    </lineage>
</organism>
<sequence length="261" mass="28301">MQRNKDATDDTAGETRRVRKLVNELAESHRLHALATDPRLNAVKIDRFRTSITRCMWFFLACGLGFTTTGVHEFLAGDRGITDPMWWGAWLVEPALAGILITVLRWEAEILSRSVSITESSVTWLKRVLLGATLFMNVYPTLSPREGTTVSTGTVFVHIVIPIIVYLIAQVMPVIQQTCTEAKDRVADLAPAPAARRAIPSDALAALKLPPQMAAAISAKAAEAAAQGRAITPADVQAAVKVPDSFAARIVTQLTSEPTFA</sequence>
<feature type="transmembrane region" description="Helical" evidence="1">
    <location>
        <begin position="124"/>
        <end position="142"/>
    </location>
</feature>
<dbReference type="OrthoDB" id="3355130at2"/>
<dbReference type="STRING" id="211114.SAMN04489726_7124"/>
<keyword evidence="3" id="KW-1185">Reference proteome</keyword>
<feature type="transmembrane region" description="Helical" evidence="1">
    <location>
        <begin position="87"/>
        <end position="104"/>
    </location>
</feature>
<reference evidence="2 3" key="1">
    <citation type="submission" date="2016-10" db="EMBL/GenBank/DDBJ databases">
        <authorList>
            <person name="de Groot N.N."/>
        </authorList>
    </citation>
    <scope>NUCLEOTIDE SEQUENCE [LARGE SCALE GENOMIC DNA]</scope>
    <source>
        <strain evidence="2 3">DSM 44149</strain>
    </source>
</reference>